<dbReference type="FunFam" id="2.60.40.3210:FF:000001">
    <property type="entry name" value="Zona pellucida sperm-binding protein 3"/>
    <property type="match status" value="1"/>
</dbReference>
<dbReference type="GO" id="GO:0005886">
    <property type="term" value="C:plasma membrane"/>
    <property type="evidence" value="ECO:0007669"/>
    <property type="project" value="UniProtKB-SubCell"/>
</dbReference>
<reference evidence="20" key="1">
    <citation type="submission" date="2025-08" db="UniProtKB">
        <authorList>
            <consortium name="Ensembl"/>
        </authorList>
    </citation>
    <scope>IDENTIFICATION</scope>
</reference>
<evidence type="ECO:0000256" key="5">
    <source>
        <dbReference type="ARBA" id="ARBA00022475"/>
    </source>
</evidence>
<dbReference type="SMART" id="SM00241">
    <property type="entry name" value="ZP"/>
    <property type="match status" value="1"/>
</dbReference>
<keyword evidence="5" id="KW-1003">Cell membrane</keyword>
<evidence type="ECO:0000256" key="8">
    <source>
        <dbReference type="ARBA" id="ARBA00022685"/>
    </source>
</evidence>
<keyword evidence="6" id="KW-0964">Secreted</keyword>
<comment type="similarity">
    <text evidence="3">Belongs to the ZP domain family. ZPC subfamily.</text>
</comment>
<dbReference type="InterPro" id="IPR055355">
    <property type="entry name" value="ZP-C"/>
</dbReference>
<evidence type="ECO:0000256" key="12">
    <source>
        <dbReference type="ARBA" id="ARBA00023136"/>
    </source>
</evidence>
<feature type="compositionally biased region" description="Acidic residues" evidence="17">
    <location>
        <begin position="519"/>
        <end position="543"/>
    </location>
</feature>
<feature type="domain" description="ZP" evidence="19">
    <location>
        <begin position="74"/>
        <end position="338"/>
    </location>
</feature>
<keyword evidence="7" id="KW-0272">Extracellular matrix</keyword>
<dbReference type="InterPro" id="IPR055356">
    <property type="entry name" value="ZP-N"/>
</dbReference>
<evidence type="ECO:0000256" key="13">
    <source>
        <dbReference type="ARBA" id="ARBA00023157"/>
    </source>
</evidence>
<keyword evidence="11" id="KW-1133">Transmembrane helix</keyword>
<feature type="signal peptide" evidence="18">
    <location>
        <begin position="1"/>
        <end position="26"/>
    </location>
</feature>
<evidence type="ECO:0000256" key="15">
    <source>
        <dbReference type="ARBA" id="ARBA00030824"/>
    </source>
</evidence>
<evidence type="ECO:0000259" key="19">
    <source>
        <dbReference type="PROSITE" id="PS51034"/>
    </source>
</evidence>
<sequence>MRTMKEGLILPLLIQILTVEFSDVRASPLSSDPYIPYPSGRSQMSEPFQIKQPSNQMKESPSRQITRVKTVAVICHENYMEIAIKADLFDVGLPVDASELRLGADSQFIPSCKVSAFSTDEYIIAAELTDCGTQHWITDDSLIYTNLLIFTPQPSPDGVVRLEQAIVPIECYYSRRFDVTSNPIRPTWVPYSSTQSAVEDLQFSLKLMTSDWRSERASSVYFLGDIINIEASVCLGHHVNLRVYFESCVATVIPDIKSGPRYTFIENHGCLMDGQTTGSKSRFLPRIQNDKLQLQLDAFRFNQETRPEMYITCTLQAYPVMDAVNPFHKACSFIDGSWKAADGGDWVCYSCQTTKDYAQSFRSTLQQSEPPSPRQDQTSSSQRANKFQPRIQEGSGSSFKSLLTASEPVLSWRNIILPQEEDEGVVSVGWEQEKTVGPLAILPKKIKMGFLAPPRVKQGVPPVPSLSKDKKPMPHSSLWKNGVSAEMDHEGAITPQPSLEVTEQANIMEIKAESKKLEGEDEYDREDGDDKEDYDGGDEDHDYEEEKEKAKEINQSMWKTRLLPEEDFKELFTTRASNSEEDSGLHTLGDDTFEMHSVQLELEAVEKQIRVLEQRQAQLRERRAALEISRADAYKSRVSIQRAANSPTTSTPCVSLHRPGAPRTRS</sequence>
<dbReference type="AlphaFoldDB" id="A0A8C1YXV1"/>
<protein>
    <recommendedName>
        <fullName evidence="4">Zona pellucida sperm-binding protein 3</fullName>
    </recommendedName>
    <alternativeName>
        <fullName evidence="15">Zona pellucida glycoprotein 3</fullName>
    </alternativeName>
</protein>
<feature type="compositionally biased region" description="Polar residues" evidence="17">
    <location>
        <begin position="638"/>
        <end position="653"/>
    </location>
</feature>
<evidence type="ECO:0000256" key="11">
    <source>
        <dbReference type="ARBA" id="ARBA00022989"/>
    </source>
</evidence>
<keyword evidence="10 18" id="KW-0732">Signal</keyword>
<evidence type="ECO:0000256" key="18">
    <source>
        <dbReference type="SAM" id="SignalP"/>
    </source>
</evidence>
<dbReference type="GO" id="GO:0031012">
    <property type="term" value="C:extracellular matrix"/>
    <property type="evidence" value="ECO:0007669"/>
    <property type="project" value="TreeGrafter"/>
</dbReference>
<evidence type="ECO:0000256" key="6">
    <source>
        <dbReference type="ARBA" id="ARBA00022525"/>
    </source>
</evidence>
<feature type="region of interest" description="Disordered" evidence="17">
    <location>
        <begin position="362"/>
        <end position="395"/>
    </location>
</feature>
<feature type="compositionally biased region" description="Polar residues" evidence="17">
    <location>
        <begin position="362"/>
        <end position="385"/>
    </location>
</feature>
<keyword evidence="14" id="KW-0325">Glycoprotein</keyword>
<dbReference type="PRINTS" id="PR00023">
    <property type="entry name" value="ZPELLUCIDA"/>
</dbReference>
<dbReference type="Ensembl" id="ENSCCRT00015039657.1">
    <property type="protein sequence ID" value="ENSCCRP00015038338.1"/>
    <property type="gene ID" value="ENSCCRG00015015961.1"/>
</dbReference>
<dbReference type="Gene3D" id="2.60.40.4100">
    <property type="entry name" value="Zona pellucida, ZP-C domain"/>
    <property type="match status" value="1"/>
</dbReference>
<evidence type="ECO:0000256" key="1">
    <source>
        <dbReference type="ARBA" id="ARBA00004251"/>
    </source>
</evidence>
<dbReference type="GO" id="GO:0035803">
    <property type="term" value="P:egg coat formation"/>
    <property type="evidence" value="ECO:0007669"/>
    <property type="project" value="TreeGrafter"/>
</dbReference>
<dbReference type="InterPro" id="IPR001507">
    <property type="entry name" value="ZP_dom"/>
</dbReference>
<keyword evidence="16" id="KW-0175">Coiled coil</keyword>
<comment type="subcellular location">
    <subcellularLocation>
        <location evidence="1">Cell membrane</location>
        <topology evidence="1">Single-pass type I membrane protein</topology>
    </subcellularLocation>
    <subcellularLocation>
        <location evidence="2">Secreted</location>
        <location evidence="2">Extracellular space</location>
        <location evidence="2">Extracellular matrix</location>
    </subcellularLocation>
</comment>
<dbReference type="PROSITE" id="PS51034">
    <property type="entry name" value="ZP_2"/>
    <property type="match status" value="1"/>
</dbReference>
<evidence type="ECO:0000313" key="20">
    <source>
        <dbReference type="Ensembl" id="ENSCCRP00015038338.1"/>
    </source>
</evidence>
<feature type="chain" id="PRO_5034374252" description="Zona pellucida sperm-binding protein 3" evidence="18">
    <location>
        <begin position="27"/>
        <end position="666"/>
    </location>
</feature>
<dbReference type="GO" id="GO:2000344">
    <property type="term" value="P:positive regulation of acrosome reaction"/>
    <property type="evidence" value="ECO:0007669"/>
    <property type="project" value="TreeGrafter"/>
</dbReference>
<dbReference type="Gene3D" id="2.60.40.3210">
    <property type="entry name" value="Zona pellucida, ZP-N domain"/>
    <property type="match status" value="1"/>
</dbReference>
<keyword evidence="13" id="KW-1015">Disulfide bond</keyword>
<keyword evidence="12" id="KW-0472">Membrane</keyword>
<evidence type="ECO:0000256" key="3">
    <source>
        <dbReference type="ARBA" id="ARBA00006735"/>
    </source>
</evidence>
<evidence type="ECO:0000256" key="14">
    <source>
        <dbReference type="ARBA" id="ARBA00023180"/>
    </source>
</evidence>
<evidence type="ECO:0000256" key="9">
    <source>
        <dbReference type="ARBA" id="ARBA00022692"/>
    </source>
</evidence>
<dbReference type="Proteomes" id="UP000694700">
    <property type="component" value="Unplaced"/>
</dbReference>
<evidence type="ECO:0000256" key="4">
    <source>
        <dbReference type="ARBA" id="ARBA00017980"/>
    </source>
</evidence>
<evidence type="ECO:0000256" key="10">
    <source>
        <dbReference type="ARBA" id="ARBA00022729"/>
    </source>
</evidence>
<dbReference type="Pfam" id="PF23344">
    <property type="entry name" value="ZP-N"/>
    <property type="match status" value="1"/>
</dbReference>
<evidence type="ECO:0000256" key="16">
    <source>
        <dbReference type="SAM" id="Coils"/>
    </source>
</evidence>
<keyword evidence="9" id="KW-0812">Transmembrane</keyword>
<organism evidence="20 21">
    <name type="scientific">Cyprinus carpio</name>
    <name type="common">Common carp</name>
    <dbReference type="NCBI Taxonomy" id="7962"/>
    <lineage>
        <taxon>Eukaryota</taxon>
        <taxon>Metazoa</taxon>
        <taxon>Chordata</taxon>
        <taxon>Craniata</taxon>
        <taxon>Vertebrata</taxon>
        <taxon>Euteleostomi</taxon>
        <taxon>Actinopterygii</taxon>
        <taxon>Neopterygii</taxon>
        <taxon>Teleostei</taxon>
        <taxon>Ostariophysi</taxon>
        <taxon>Cypriniformes</taxon>
        <taxon>Cyprinidae</taxon>
        <taxon>Cyprininae</taxon>
        <taxon>Cyprinus</taxon>
    </lineage>
</organism>
<accession>A0A8C1YXV1</accession>
<evidence type="ECO:0000256" key="7">
    <source>
        <dbReference type="ARBA" id="ARBA00022530"/>
    </source>
</evidence>
<keyword evidence="8" id="KW-0165">Cleavage on pair of basic residues</keyword>
<dbReference type="PANTHER" id="PTHR11576:SF2">
    <property type="entry name" value="ZONA PELLUCIDA SPERM-BINDING PROTEIN 3"/>
    <property type="match status" value="1"/>
</dbReference>
<dbReference type="GO" id="GO:0032190">
    <property type="term" value="F:acrosin binding"/>
    <property type="evidence" value="ECO:0007669"/>
    <property type="project" value="TreeGrafter"/>
</dbReference>
<name>A0A8C1YXV1_CYPCA</name>
<evidence type="ECO:0000256" key="17">
    <source>
        <dbReference type="SAM" id="MobiDB-lite"/>
    </source>
</evidence>
<dbReference type="Pfam" id="PF00100">
    <property type="entry name" value="Zona_pellucida"/>
    <property type="match status" value="1"/>
</dbReference>
<dbReference type="InterPro" id="IPR048290">
    <property type="entry name" value="ZP_chr"/>
</dbReference>
<dbReference type="PANTHER" id="PTHR11576">
    <property type="entry name" value="ZONA PELLUCIDA SPERM-BINDING PROTEIN 3"/>
    <property type="match status" value="1"/>
</dbReference>
<proteinExistence type="inferred from homology"/>
<evidence type="ECO:0000313" key="21">
    <source>
        <dbReference type="Proteomes" id="UP000694700"/>
    </source>
</evidence>
<feature type="region of interest" description="Disordered" evidence="17">
    <location>
        <begin position="636"/>
        <end position="666"/>
    </location>
</feature>
<feature type="region of interest" description="Disordered" evidence="17">
    <location>
        <begin position="511"/>
        <end position="552"/>
    </location>
</feature>
<dbReference type="GO" id="GO:0007339">
    <property type="term" value="P:binding of sperm to zona pellucida"/>
    <property type="evidence" value="ECO:0007669"/>
    <property type="project" value="TreeGrafter"/>
</dbReference>
<feature type="coiled-coil region" evidence="16">
    <location>
        <begin position="595"/>
        <end position="629"/>
    </location>
</feature>
<dbReference type="FunFam" id="2.60.40.4100:FF:000002">
    <property type="entry name" value="Zona pellucida sperm-binding protein 3"/>
    <property type="match status" value="1"/>
</dbReference>
<evidence type="ECO:0000256" key="2">
    <source>
        <dbReference type="ARBA" id="ARBA00004498"/>
    </source>
</evidence>
<dbReference type="InterPro" id="IPR042235">
    <property type="entry name" value="ZP-C_dom"/>
</dbReference>